<organism evidence="1 2">
    <name type="scientific">Catharanthus roseus</name>
    <name type="common">Madagascar periwinkle</name>
    <name type="synonym">Vinca rosea</name>
    <dbReference type="NCBI Taxonomy" id="4058"/>
    <lineage>
        <taxon>Eukaryota</taxon>
        <taxon>Viridiplantae</taxon>
        <taxon>Streptophyta</taxon>
        <taxon>Embryophyta</taxon>
        <taxon>Tracheophyta</taxon>
        <taxon>Spermatophyta</taxon>
        <taxon>Magnoliopsida</taxon>
        <taxon>eudicotyledons</taxon>
        <taxon>Gunneridae</taxon>
        <taxon>Pentapetalae</taxon>
        <taxon>asterids</taxon>
        <taxon>lamiids</taxon>
        <taxon>Gentianales</taxon>
        <taxon>Apocynaceae</taxon>
        <taxon>Rauvolfioideae</taxon>
        <taxon>Vinceae</taxon>
        <taxon>Catharanthinae</taxon>
        <taxon>Catharanthus</taxon>
    </lineage>
</organism>
<dbReference type="EMBL" id="CM044706">
    <property type="protein sequence ID" value="KAI5658997.1"/>
    <property type="molecule type" value="Genomic_DNA"/>
</dbReference>
<accession>A0ACC0AG72</accession>
<evidence type="ECO:0000313" key="1">
    <source>
        <dbReference type="EMBL" id="KAI5658997.1"/>
    </source>
</evidence>
<dbReference type="Proteomes" id="UP001060085">
    <property type="component" value="Linkage Group LG06"/>
</dbReference>
<reference evidence="2" key="1">
    <citation type="journal article" date="2023" name="Nat. Plants">
        <title>Single-cell RNA sequencing provides a high-resolution roadmap for understanding the multicellular compartmentation of specialized metabolism.</title>
        <authorList>
            <person name="Sun S."/>
            <person name="Shen X."/>
            <person name="Li Y."/>
            <person name="Li Y."/>
            <person name="Wang S."/>
            <person name="Li R."/>
            <person name="Zhang H."/>
            <person name="Shen G."/>
            <person name="Guo B."/>
            <person name="Wei J."/>
            <person name="Xu J."/>
            <person name="St-Pierre B."/>
            <person name="Chen S."/>
            <person name="Sun C."/>
        </authorList>
    </citation>
    <scope>NUCLEOTIDE SEQUENCE [LARGE SCALE GENOMIC DNA]</scope>
</reference>
<name>A0ACC0AG72_CATRO</name>
<keyword evidence="2" id="KW-1185">Reference proteome</keyword>
<protein>
    <submittedName>
        <fullName evidence="1">Uncharacterized protein</fullName>
    </submittedName>
</protein>
<gene>
    <name evidence="1" type="ORF">M9H77_27790</name>
</gene>
<comment type="caution">
    <text evidence="1">The sequence shown here is derived from an EMBL/GenBank/DDBJ whole genome shotgun (WGS) entry which is preliminary data.</text>
</comment>
<sequence>MGGIEEGLLSESSEDIRVQISSSVTPAVVFSTFVAACGSLSYGFAIGYSSPAESGIMDDLGLSIAEYSVFGSILTFGGMMGALVSGRVADIVGRRIVSSPFSLMFIRLKLQLSVFEAVNNVASGNILHRRMDLNNFWEGYVANNLSCLKNALWLDIGRLSMGIGAGLHCYVAPIYIAEITPKHIRGAFAAIATVTVTFGFSLMFFIGNFIAWRMLAIVGALPCVIHIICLFLVPESPRWLAMVGKETGVEASLQFLRAKSDDIYSEAAQIKVRPYFHSVISYVNILFDIFYYLQDYTMTIQQQPQSRFCDLFDRKYAHPLIVRTDGFSSFASSVFKAAGFSVGIGSSVMAVIQLPSATVSVLLMDKLGRRPLLMVTAAGSCIGCILTSCGFLFQIYSASFSAGMGGTPWVIMSEIFPINIKGTGGSLVTLGNWFSSWIVTYAFNFLFQWSSAGVFFVFAAVCSLIIVFVVKLGQRSVDEEATDPLLDRSMNPCSEEDSEKKQSIHATPMVILSTFVAVLGSYVFGTAIGFSSPAECGIMRDLSLSLAQYSLFGSILTIGAMIGAVMSGNTADFLGRRAAMGFAETFCVIGWLAILFAKNALLLDIGRFSVGYGIGVISYVVPVYVAEITPPNLRGAFTAANQLMICIGSSVMFVIGNFLSWRTLALSGVIACLLQIIGLFIIPESPRWLAKINRWKDCETSLQRLRGEDSNVSEEAAEIREYTETLQRISETRLMDLFQLKYAHALIVGVGLMVLQQFGGVNAIAYYASAIFELAGFSGKTGTLAMVVIQVPMQVMGTLLMDKSGRRPLLMISAAGTCLGCFLVALSFLLQGLEVWKSSPFLAFLGVLIFTGSFSIGVGAIPWIIMSEIFPINVKGVAGSLVTVVNWLGSWIISYSFNFLTQWISSQGTFLMFSIVSGFTVLFVAKLVPETKGRTLEEIQASMVLFSRRER</sequence>
<evidence type="ECO:0000313" key="2">
    <source>
        <dbReference type="Proteomes" id="UP001060085"/>
    </source>
</evidence>
<proteinExistence type="predicted"/>